<dbReference type="InterPro" id="IPR000719">
    <property type="entry name" value="Prot_kinase_dom"/>
</dbReference>
<accession>A0A2S6CGY8</accession>
<dbReference type="InterPro" id="IPR011009">
    <property type="entry name" value="Kinase-like_dom_sf"/>
</dbReference>
<dbReference type="Pfam" id="PF07714">
    <property type="entry name" value="PK_Tyr_Ser-Thr"/>
    <property type="match status" value="1"/>
</dbReference>
<dbReference type="InterPro" id="IPR001245">
    <property type="entry name" value="Ser-Thr/Tyr_kinase_cat_dom"/>
</dbReference>
<keyword evidence="1" id="KW-0547">Nucleotide-binding</keyword>
<dbReference type="Proteomes" id="UP000237631">
    <property type="component" value="Unassembled WGS sequence"/>
</dbReference>
<comment type="caution">
    <text evidence="4">The sequence shown here is derived from an EMBL/GenBank/DDBJ whole genome shotgun (WGS) entry which is preliminary data.</text>
</comment>
<evidence type="ECO:0000256" key="1">
    <source>
        <dbReference type="ARBA" id="ARBA00022741"/>
    </source>
</evidence>
<dbReference type="GO" id="GO:0005524">
    <property type="term" value="F:ATP binding"/>
    <property type="evidence" value="ECO:0007669"/>
    <property type="project" value="UniProtKB-KW"/>
</dbReference>
<dbReference type="SUPFAM" id="SSF56112">
    <property type="entry name" value="Protein kinase-like (PK-like)"/>
    <property type="match status" value="1"/>
</dbReference>
<sequence>MSTARAIIADWKPRGVRMVFAFSALSWVGLMDDGHSVLKYPRHEGDEKAMECLREEAARYHHVGAHDNLVMFKGVHEHGLMFEYCEKGSLADVLQDQQPPLMNEEKVAIAQQIASCLAHLHAHNLIHGDINLRNVFITAGSVAKVGDLQGQLYRPDRTTIEIPSFGCENSKSRHPHADEDEFSPRTDIFALGSLLYHLWYEQLPFPDLHELYDEDEIQARYRRGEFPIARAEATGMNEIVCKCWHSEYTQVFEVLGDLGKLLSSWNDEYGL</sequence>
<evidence type="ECO:0000313" key="4">
    <source>
        <dbReference type="EMBL" id="PPJ58989.1"/>
    </source>
</evidence>
<dbReference type="InterPro" id="IPR050198">
    <property type="entry name" value="Non-receptor_tyrosine_kinases"/>
</dbReference>
<evidence type="ECO:0000313" key="5">
    <source>
        <dbReference type="Proteomes" id="UP000237631"/>
    </source>
</evidence>
<gene>
    <name evidence="4" type="ORF">CBER1_11242</name>
</gene>
<feature type="domain" description="Protein kinase" evidence="3">
    <location>
        <begin position="1"/>
        <end position="271"/>
    </location>
</feature>
<organism evidence="4 5">
    <name type="scientific">Cercospora berteroae</name>
    <dbReference type="NCBI Taxonomy" id="357750"/>
    <lineage>
        <taxon>Eukaryota</taxon>
        <taxon>Fungi</taxon>
        <taxon>Dikarya</taxon>
        <taxon>Ascomycota</taxon>
        <taxon>Pezizomycotina</taxon>
        <taxon>Dothideomycetes</taxon>
        <taxon>Dothideomycetidae</taxon>
        <taxon>Mycosphaerellales</taxon>
        <taxon>Mycosphaerellaceae</taxon>
        <taxon>Cercospora</taxon>
    </lineage>
</organism>
<reference evidence="5" key="1">
    <citation type="journal article" date="2017" name="bioRxiv">
        <title>Conservation of a gene cluster reveals novel cercosporin biosynthetic mechanisms and extends production to the genus Colletotrichum.</title>
        <authorList>
            <person name="de Jonge R."/>
            <person name="Ebert M.K."/>
            <person name="Huitt-Roehl C.R."/>
            <person name="Pal P."/>
            <person name="Suttle J.C."/>
            <person name="Spanner R.E."/>
            <person name="Neubauer J.D."/>
            <person name="Jurick W.M.II."/>
            <person name="Stott K.A."/>
            <person name="Secor G.A."/>
            <person name="Thomma B.P.H.J."/>
            <person name="Van de Peer Y."/>
            <person name="Townsend C.A."/>
            <person name="Bolton M.D."/>
        </authorList>
    </citation>
    <scope>NUCLEOTIDE SEQUENCE [LARGE SCALE GENOMIC DNA]</scope>
    <source>
        <strain evidence="5">CBS538.71</strain>
    </source>
</reference>
<dbReference type="Gene3D" id="1.10.510.10">
    <property type="entry name" value="Transferase(Phosphotransferase) domain 1"/>
    <property type="match status" value="1"/>
</dbReference>
<protein>
    <recommendedName>
        <fullName evidence="3">Protein kinase domain-containing protein</fullName>
    </recommendedName>
</protein>
<proteinExistence type="predicted"/>
<dbReference type="PANTHER" id="PTHR24418">
    <property type="entry name" value="TYROSINE-PROTEIN KINASE"/>
    <property type="match status" value="1"/>
</dbReference>
<dbReference type="CDD" id="cd00180">
    <property type="entry name" value="PKc"/>
    <property type="match status" value="1"/>
</dbReference>
<keyword evidence="2" id="KW-0067">ATP-binding</keyword>
<dbReference type="PROSITE" id="PS50011">
    <property type="entry name" value="PROTEIN_KINASE_DOM"/>
    <property type="match status" value="1"/>
</dbReference>
<evidence type="ECO:0000259" key="3">
    <source>
        <dbReference type="PROSITE" id="PS50011"/>
    </source>
</evidence>
<keyword evidence="5" id="KW-1185">Reference proteome</keyword>
<dbReference type="STRING" id="357750.A0A2S6CGY8"/>
<name>A0A2S6CGY8_9PEZI</name>
<evidence type="ECO:0000256" key="2">
    <source>
        <dbReference type="ARBA" id="ARBA00022840"/>
    </source>
</evidence>
<dbReference type="OrthoDB" id="1668230at2759"/>
<dbReference type="AlphaFoldDB" id="A0A2S6CGY8"/>
<dbReference type="EMBL" id="PNEN01000433">
    <property type="protein sequence ID" value="PPJ58989.1"/>
    <property type="molecule type" value="Genomic_DNA"/>
</dbReference>
<dbReference type="GO" id="GO:0004672">
    <property type="term" value="F:protein kinase activity"/>
    <property type="evidence" value="ECO:0007669"/>
    <property type="project" value="InterPro"/>
</dbReference>